<feature type="transmembrane region" description="Helical" evidence="5">
    <location>
        <begin position="191"/>
        <end position="213"/>
    </location>
</feature>
<evidence type="ECO:0000256" key="2">
    <source>
        <dbReference type="ARBA" id="ARBA00022692"/>
    </source>
</evidence>
<dbReference type="AlphaFoldDB" id="A0A0R3W786"/>
<dbReference type="GO" id="GO:0016020">
    <property type="term" value="C:membrane"/>
    <property type="evidence" value="ECO:0007669"/>
    <property type="project" value="UniProtKB-SubCell"/>
</dbReference>
<comment type="subcellular location">
    <subcellularLocation>
        <location evidence="1">Membrane</location>
        <topology evidence="1">Multi-pass membrane protein</topology>
    </subcellularLocation>
</comment>
<feature type="transmembrane region" description="Helical" evidence="5">
    <location>
        <begin position="150"/>
        <end position="171"/>
    </location>
</feature>
<evidence type="ECO:0000313" key="6">
    <source>
        <dbReference type="EMBL" id="VDK36151.1"/>
    </source>
</evidence>
<dbReference type="Gene3D" id="1.20.140.150">
    <property type="match status" value="1"/>
</dbReference>
<reference evidence="8" key="1">
    <citation type="submission" date="2017-02" db="UniProtKB">
        <authorList>
            <consortium name="WormBaseParasite"/>
        </authorList>
    </citation>
    <scope>IDENTIFICATION</scope>
</reference>
<name>A0A0R3W786_TAEAS</name>
<gene>
    <name evidence="6" type="ORF">TASK_LOCUS6120</name>
</gene>
<evidence type="ECO:0000313" key="7">
    <source>
        <dbReference type="Proteomes" id="UP000282613"/>
    </source>
</evidence>
<accession>A0A0R3W786</accession>
<dbReference type="EMBL" id="UYRS01018470">
    <property type="protein sequence ID" value="VDK36151.1"/>
    <property type="molecule type" value="Genomic_DNA"/>
</dbReference>
<feature type="transmembrane region" description="Helical" evidence="5">
    <location>
        <begin position="114"/>
        <end position="138"/>
    </location>
</feature>
<dbReference type="PANTHER" id="PTHR21284">
    <property type="entry name" value="EG:80H7.2 PROTEIN"/>
    <property type="match status" value="1"/>
</dbReference>
<evidence type="ECO:0000256" key="4">
    <source>
        <dbReference type="ARBA" id="ARBA00023136"/>
    </source>
</evidence>
<keyword evidence="2 5" id="KW-0812">Transmembrane</keyword>
<sequence length="301" mass="33901">MINLHFTQVMALFDTNISDVENRCLFVCYLTLTIFASVAYFIAFVSPCWIVADSGSYALFNRIGLWTACFDGYMRPKQFNKAYFGCFYLYYVEYDSIREWLNPGKKSMFNGRSVAIISSVGILSEGVVVFVVLCQATGRIVIESQKLTKWLMTGHLIAGLSLLSTLLGFIYGSYDSRWVPYPRYNKLSWGFGTGVLSLVLIVVSFIVMLVFCLKVRVKTLKARLVGQENWGDDDDMAQDDDDRNAEDEIRKLASTSHSRNYSQPSGYLHPRGAGFVIPLESEIVEDLGDIDDGDNGIYSHS</sequence>
<dbReference type="PANTHER" id="PTHR21284:SF12">
    <property type="entry name" value="EG:80H7.2 PROTEIN"/>
    <property type="match status" value="1"/>
</dbReference>
<keyword evidence="4 5" id="KW-0472">Membrane</keyword>
<dbReference type="InterPro" id="IPR004031">
    <property type="entry name" value="PMP22/EMP/MP20/Claudin"/>
</dbReference>
<dbReference type="Pfam" id="PF13903">
    <property type="entry name" value="Claudin_2"/>
    <property type="match status" value="1"/>
</dbReference>
<reference evidence="6 7" key="2">
    <citation type="submission" date="2018-11" db="EMBL/GenBank/DDBJ databases">
        <authorList>
            <consortium name="Pathogen Informatics"/>
        </authorList>
    </citation>
    <scope>NUCLEOTIDE SEQUENCE [LARGE SCALE GENOMIC DNA]</scope>
</reference>
<dbReference type="OrthoDB" id="6140671at2759"/>
<dbReference type="WBParaSite" id="TASK_0000611901-mRNA-1">
    <property type="protein sequence ID" value="TASK_0000611901-mRNA-1"/>
    <property type="gene ID" value="TASK_0000611901"/>
</dbReference>
<evidence type="ECO:0000256" key="5">
    <source>
        <dbReference type="SAM" id="Phobius"/>
    </source>
</evidence>
<dbReference type="STRING" id="60517.A0A0R3W786"/>
<organism evidence="8">
    <name type="scientific">Taenia asiatica</name>
    <name type="common">Asian tapeworm</name>
    <dbReference type="NCBI Taxonomy" id="60517"/>
    <lineage>
        <taxon>Eukaryota</taxon>
        <taxon>Metazoa</taxon>
        <taxon>Spiralia</taxon>
        <taxon>Lophotrochozoa</taxon>
        <taxon>Platyhelminthes</taxon>
        <taxon>Cestoda</taxon>
        <taxon>Eucestoda</taxon>
        <taxon>Cyclophyllidea</taxon>
        <taxon>Taeniidae</taxon>
        <taxon>Taenia</taxon>
    </lineage>
</organism>
<evidence type="ECO:0000256" key="1">
    <source>
        <dbReference type="ARBA" id="ARBA00004141"/>
    </source>
</evidence>
<feature type="transmembrane region" description="Helical" evidence="5">
    <location>
        <begin position="26"/>
        <end position="52"/>
    </location>
</feature>
<evidence type="ECO:0000256" key="3">
    <source>
        <dbReference type="ARBA" id="ARBA00022989"/>
    </source>
</evidence>
<dbReference type="Proteomes" id="UP000282613">
    <property type="component" value="Unassembled WGS sequence"/>
</dbReference>
<keyword evidence="7" id="KW-1185">Reference proteome</keyword>
<proteinExistence type="predicted"/>
<protein>
    <submittedName>
        <fullName evidence="8">Claudin-like protein</fullName>
    </submittedName>
</protein>
<evidence type="ECO:0000313" key="8">
    <source>
        <dbReference type="WBParaSite" id="TASK_0000611901-mRNA-1"/>
    </source>
</evidence>
<keyword evidence="3 5" id="KW-1133">Transmembrane helix</keyword>